<dbReference type="GeneID" id="78317307"/>
<reference evidence="1 2" key="1">
    <citation type="submission" date="2017-02" db="EMBL/GenBank/DDBJ databases">
        <authorList>
            <person name="Peterson S.W."/>
        </authorList>
    </citation>
    <scope>NUCLEOTIDE SEQUENCE [LARGE SCALE GENOMIC DNA]</scope>
    <source>
        <strain evidence="1 2">ATCC BAA-908</strain>
    </source>
</reference>
<dbReference type="Gene3D" id="3.40.50.300">
    <property type="entry name" value="P-loop containing nucleotide triphosphate hydrolases"/>
    <property type="match status" value="1"/>
</dbReference>
<accession>A0A1T4MLV0</accession>
<dbReference type="OrthoDB" id="368791at2"/>
<dbReference type="STRING" id="261392.SAMN02745149_02035"/>
<sequence>MVKQDLINLSPVRFFDDIADGGLKAGQLGLITAKKGLGKTSVLVQLGIDALIQDKQLVHVSFDQHSSNVISWYNSILAEIGKKKNLGDTSELNDSIVRERTILNFNQETFSMPKVVNTIKALKEGGITVSALIIDGADMSKISAADLKTVSDFVQAEKITAWFSDTNESSSLSETLTKETLPLFATVAHLESNGNSVVLKVLKANGKEADGESIKLDSKTLLMTK</sequence>
<gene>
    <name evidence="1" type="ORF">SAMN02745149_02035</name>
</gene>
<dbReference type="RefSeq" id="WP_078933920.1">
    <property type="nucleotide sequence ID" value="NZ_FUWG01000016.1"/>
</dbReference>
<evidence type="ECO:0000313" key="2">
    <source>
        <dbReference type="Proteomes" id="UP000190423"/>
    </source>
</evidence>
<proteinExistence type="predicted"/>
<protein>
    <recommendedName>
        <fullName evidence="3">KaiC-like domain-containing protein</fullName>
    </recommendedName>
</protein>
<evidence type="ECO:0000313" key="1">
    <source>
        <dbReference type="EMBL" id="SJZ68080.1"/>
    </source>
</evidence>
<dbReference type="AlphaFoldDB" id="A0A1T4MLV0"/>
<dbReference type="InterPro" id="IPR027417">
    <property type="entry name" value="P-loop_NTPase"/>
</dbReference>
<organism evidence="1 2">
    <name type="scientific">Treponema porcinum</name>
    <dbReference type="NCBI Taxonomy" id="261392"/>
    <lineage>
        <taxon>Bacteria</taxon>
        <taxon>Pseudomonadati</taxon>
        <taxon>Spirochaetota</taxon>
        <taxon>Spirochaetia</taxon>
        <taxon>Spirochaetales</taxon>
        <taxon>Treponemataceae</taxon>
        <taxon>Treponema</taxon>
    </lineage>
</organism>
<evidence type="ECO:0008006" key="3">
    <source>
        <dbReference type="Google" id="ProtNLM"/>
    </source>
</evidence>
<dbReference type="EMBL" id="FUWG01000016">
    <property type="protein sequence ID" value="SJZ68080.1"/>
    <property type="molecule type" value="Genomic_DNA"/>
</dbReference>
<dbReference type="Proteomes" id="UP000190423">
    <property type="component" value="Unassembled WGS sequence"/>
</dbReference>
<dbReference type="SUPFAM" id="SSF52540">
    <property type="entry name" value="P-loop containing nucleoside triphosphate hydrolases"/>
    <property type="match status" value="1"/>
</dbReference>
<name>A0A1T4MLV0_TREPO</name>
<keyword evidence="2" id="KW-1185">Reference proteome</keyword>